<evidence type="ECO:0000313" key="5">
    <source>
        <dbReference type="Proteomes" id="UP000235392"/>
    </source>
</evidence>
<comment type="caution">
    <text evidence="3">The sequence shown here is derived from an EMBL/GenBank/DDBJ whole genome shotgun (WGS) entry which is preliminary data.</text>
</comment>
<evidence type="ECO:0000313" key="3">
    <source>
        <dbReference type="EMBL" id="PLW44678.1"/>
    </source>
</evidence>
<accession>A0A2N5V3V5</accession>
<reference evidence="4 5" key="1">
    <citation type="submission" date="2017-11" db="EMBL/GenBank/DDBJ databases">
        <title>De novo assembly and phasing of dikaryotic genomes from two isolates of Puccinia coronata f. sp. avenae, the causal agent of oat crown rust.</title>
        <authorList>
            <person name="Miller M.E."/>
            <person name="Zhang Y."/>
            <person name="Omidvar V."/>
            <person name="Sperschneider J."/>
            <person name="Schwessinger B."/>
            <person name="Raley C."/>
            <person name="Palmer J.M."/>
            <person name="Garnica D."/>
            <person name="Upadhyaya N."/>
            <person name="Rathjen J."/>
            <person name="Taylor J.M."/>
            <person name="Park R.F."/>
            <person name="Dodds P.N."/>
            <person name="Hirsch C.D."/>
            <person name="Kianian S.F."/>
            <person name="Figueroa M."/>
        </authorList>
    </citation>
    <scope>NUCLEOTIDE SEQUENCE [LARGE SCALE GENOMIC DNA]</scope>
    <source>
        <strain evidence="2">12NC29</strain>
        <strain evidence="3">12SD80</strain>
    </source>
</reference>
<dbReference type="AlphaFoldDB" id="A0A2N5V3V5"/>
<keyword evidence="4" id="KW-1185">Reference proteome</keyword>
<organism evidence="3 5">
    <name type="scientific">Puccinia coronata f. sp. avenae</name>
    <dbReference type="NCBI Taxonomy" id="200324"/>
    <lineage>
        <taxon>Eukaryota</taxon>
        <taxon>Fungi</taxon>
        <taxon>Dikarya</taxon>
        <taxon>Basidiomycota</taxon>
        <taxon>Pucciniomycotina</taxon>
        <taxon>Pucciniomycetes</taxon>
        <taxon>Pucciniales</taxon>
        <taxon>Pucciniaceae</taxon>
        <taxon>Puccinia</taxon>
    </lineage>
</organism>
<dbReference type="EMBL" id="PGCI01000055">
    <property type="protein sequence ID" value="PLW44678.1"/>
    <property type="molecule type" value="Genomic_DNA"/>
</dbReference>
<evidence type="ECO:0000313" key="4">
    <source>
        <dbReference type="Proteomes" id="UP000235388"/>
    </source>
</evidence>
<proteinExistence type="predicted"/>
<protein>
    <submittedName>
        <fullName evidence="3">Uncharacterized protein</fullName>
    </submittedName>
</protein>
<sequence length="301" mass="33745">MGLVLYSSTVSATYDGRSRPYQFWYYGVANWVYIDKQQKDNENQQPTIFNKVWSASGGVVSLARTGTEDEKLKASNGAKGVNPAKSENQLTNARRPYTAGQEGRPFFVPGTPWGLGKWEPSMVRSSDLRHQCVTGGRHVGDCVASHRRQRQVTETAYSSWAEPAATTSLTKVPAGAYELHHGCSSLCVDGFPERLVAASVMKTPRALTRRSWNTSAQKGRRSPNVLGQRSYSVLQSIGKPFWFPIDRRTSIPPFSQRTWETLRMPSSHRFENYSVFKSFGERQDNTLPERLTTPTVLEATQ</sequence>
<evidence type="ECO:0000313" key="2">
    <source>
        <dbReference type="EMBL" id="PLW06229.1"/>
    </source>
</evidence>
<dbReference type="EMBL" id="PGCJ01001338">
    <property type="protein sequence ID" value="PLW06229.1"/>
    <property type="molecule type" value="Genomic_DNA"/>
</dbReference>
<gene>
    <name evidence="2" type="ORF">PCANC_27450</name>
    <name evidence="3" type="ORF">PCASD_05888</name>
</gene>
<feature type="region of interest" description="Disordered" evidence="1">
    <location>
        <begin position="67"/>
        <end position="91"/>
    </location>
</feature>
<dbReference type="Proteomes" id="UP000235388">
    <property type="component" value="Unassembled WGS sequence"/>
</dbReference>
<name>A0A2N5V3V5_9BASI</name>
<dbReference type="Proteomes" id="UP000235392">
    <property type="component" value="Unassembled WGS sequence"/>
</dbReference>
<evidence type="ECO:0000256" key="1">
    <source>
        <dbReference type="SAM" id="MobiDB-lite"/>
    </source>
</evidence>